<evidence type="ECO:0000313" key="1">
    <source>
        <dbReference type="EMBL" id="SNV02872.1"/>
    </source>
</evidence>
<keyword evidence="2" id="KW-1185">Reference proteome</keyword>
<name>A0A239TZ65_9FIRM</name>
<gene>
    <name evidence="1" type="ORF">SAMEA4364220_01691</name>
</gene>
<proteinExistence type="predicted"/>
<dbReference type="GeneID" id="78507684"/>
<organism evidence="1 2">
    <name type="scientific">Megamonas hypermegale</name>
    <dbReference type="NCBI Taxonomy" id="158847"/>
    <lineage>
        <taxon>Bacteria</taxon>
        <taxon>Bacillati</taxon>
        <taxon>Bacillota</taxon>
        <taxon>Negativicutes</taxon>
        <taxon>Selenomonadales</taxon>
        <taxon>Selenomonadaceae</taxon>
        <taxon>Megamonas</taxon>
    </lineage>
</organism>
<sequence length="108" mass="12491">MENKYSVAISCRSDLGYLEYDENTKMVNIVLANEEAKKRVDDFLHTDLTIQIPHETLHDFTTVTIKPLENVDSLELALTRLWETTAVHVDWSRPVDYVKNGIRSLKDL</sequence>
<dbReference type="EMBL" id="LT906446">
    <property type="protein sequence ID" value="SNV02872.1"/>
    <property type="molecule type" value="Genomic_DNA"/>
</dbReference>
<reference evidence="1 2" key="1">
    <citation type="submission" date="2017-06" db="EMBL/GenBank/DDBJ databases">
        <authorList>
            <consortium name="Pathogen Informatics"/>
        </authorList>
    </citation>
    <scope>NUCLEOTIDE SEQUENCE [LARGE SCALE GENOMIC DNA]</scope>
    <source>
        <strain evidence="1 2">NCTC10570</strain>
    </source>
</reference>
<accession>A0A239TZ65</accession>
<dbReference type="AlphaFoldDB" id="A0A239TZ65"/>
<dbReference type="Proteomes" id="UP000215383">
    <property type="component" value="Chromosome 1"/>
</dbReference>
<dbReference type="RefSeq" id="WP_027890190.1">
    <property type="nucleotide sequence ID" value="NZ_CALXYH010000016.1"/>
</dbReference>
<dbReference type="OrthoDB" id="3034763at2"/>
<dbReference type="eggNOG" id="ENOG50334F7">
    <property type="taxonomic scope" value="Bacteria"/>
</dbReference>
<protein>
    <submittedName>
        <fullName evidence="1">Uncharacterized protein</fullName>
    </submittedName>
</protein>
<evidence type="ECO:0000313" key="2">
    <source>
        <dbReference type="Proteomes" id="UP000215383"/>
    </source>
</evidence>